<evidence type="ECO:0000256" key="1">
    <source>
        <dbReference type="ARBA" id="ARBA00004604"/>
    </source>
</evidence>
<evidence type="ECO:0000256" key="5">
    <source>
        <dbReference type="ARBA" id="ARBA00023242"/>
    </source>
</evidence>
<dbReference type="GO" id="GO:0030686">
    <property type="term" value="C:90S preribosome"/>
    <property type="evidence" value="ECO:0007669"/>
    <property type="project" value="TreeGrafter"/>
</dbReference>
<gene>
    <name evidence="10" type="ORF">MCOR_15648</name>
</gene>
<dbReference type="AlphaFoldDB" id="A0A6J8B8G0"/>
<evidence type="ECO:0000256" key="6">
    <source>
        <dbReference type="SAM" id="MobiDB-lite"/>
    </source>
</evidence>
<evidence type="ECO:0000256" key="4">
    <source>
        <dbReference type="ARBA" id="ARBA00022737"/>
    </source>
</evidence>
<keyword evidence="3" id="KW-0853">WD repeat</keyword>
<evidence type="ECO:0000256" key="2">
    <source>
        <dbReference type="ARBA" id="ARBA00005264"/>
    </source>
</evidence>
<dbReference type="FunFam" id="2.130.10.10:FF:001909">
    <property type="entry name" value="WD repeat, SAM and U-box domain-containing protein"/>
    <property type="match status" value="1"/>
</dbReference>
<dbReference type="InterPro" id="IPR012580">
    <property type="entry name" value="NUC153"/>
</dbReference>
<accession>A0A6J8B8G0</accession>
<dbReference type="OrthoDB" id="273340at2759"/>
<dbReference type="EMBL" id="CACVKT020002745">
    <property type="protein sequence ID" value="CAC5379600.1"/>
    <property type="molecule type" value="Genomic_DNA"/>
</dbReference>
<keyword evidence="5" id="KW-0539">Nucleus</keyword>
<evidence type="ECO:0000313" key="10">
    <source>
        <dbReference type="EMBL" id="CAC5379600.1"/>
    </source>
</evidence>
<feature type="region of interest" description="Disordered" evidence="6">
    <location>
        <begin position="528"/>
        <end position="565"/>
    </location>
</feature>
<proteinExistence type="inferred from homology"/>
<comment type="similarity">
    <text evidence="2">Belongs to the WD repeat NOL10/ENP2 family.</text>
</comment>
<feature type="domain" description="Nucleolar protein 10-like N-terminal" evidence="9">
    <location>
        <begin position="1"/>
        <end position="365"/>
    </location>
</feature>
<dbReference type="InterPro" id="IPR040382">
    <property type="entry name" value="NOL10/Enp2"/>
</dbReference>
<dbReference type="SUPFAM" id="SSF50978">
    <property type="entry name" value="WD40 repeat-like"/>
    <property type="match status" value="1"/>
</dbReference>
<dbReference type="GO" id="GO:0000462">
    <property type="term" value="P:maturation of SSU-rRNA from tricistronic rRNA transcript (SSU-rRNA, 5.8S rRNA, LSU-rRNA)"/>
    <property type="evidence" value="ECO:0007669"/>
    <property type="project" value="TreeGrafter"/>
</dbReference>
<dbReference type="Pfam" id="PF23098">
    <property type="entry name" value="Beta-prop_NOL10_N"/>
    <property type="match status" value="1"/>
</dbReference>
<protein>
    <submittedName>
        <fullName evidence="10">NOL10</fullName>
    </submittedName>
</protein>
<feature type="domain" description="Nucleolar protein 10-like second" evidence="8">
    <location>
        <begin position="369"/>
        <end position="417"/>
    </location>
</feature>
<organism evidence="10 11">
    <name type="scientific">Mytilus coruscus</name>
    <name type="common">Sea mussel</name>
    <dbReference type="NCBI Taxonomy" id="42192"/>
    <lineage>
        <taxon>Eukaryota</taxon>
        <taxon>Metazoa</taxon>
        <taxon>Spiralia</taxon>
        <taxon>Lophotrochozoa</taxon>
        <taxon>Mollusca</taxon>
        <taxon>Bivalvia</taxon>
        <taxon>Autobranchia</taxon>
        <taxon>Pteriomorphia</taxon>
        <taxon>Mytilida</taxon>
        <taxon>Mytiloidea</taxon>
        <taxon>Mytilidae</taxon>
        <taxon>Mytilinae</taxon>
        <taxon>Mytilus</taxon>
    </lineage>
</organism>
<evidence type="ECO:0000259" key="7">
    <source>
        <dbReference type="Pfam" id="PF08159"/>
    </source>
</evidence>
<keyword evidence="4" id="KW-0677">Repeat</keyword>
<dbReference type="GO" id="GO:0032040">
    <property type="term" value="C:small-subunit processome"/>
    <property type="evidence" value="ECO:0007669"/>
    <property type="project" value="TreeGrafter"/>
</dbReference>
<evidence type="ECO:0000256" key="3">
    <source>
        <dbReference type="ARBA" id="ARBA00022574"/>
    </source>
</evidence>
<dbReference type="InterPro" id="IPR015943">
    <property type="entry name" value="WD40/YVTN_repeat-like_dom_sf"/>
</dbReference>
<dbReference type="Gene3D" id="2.130.10.10">
    <property type="entry name" value="YVTN repeat-like/Quinoprotein amine dehydrogenase"/>
    <property type="match status" value="1"/>
</dbReference>
<evidence type="ECO:0000259" key="9">
    <source>
        <dbReference type="Pfam" id="PF23098"/>
    </source>
</evidence>
<feature type="compositionally biased region" description="Acidic residues" evidence="6">
    <location>
        <begin position="528"/>
        <end position="543"/>
    </location>
</feature>
<feature type="compositionally biased region" description="Basic and acidic residues" evidence="6">
    <location>
        <begin position="544"/>
        <end position="565"/>
    </location>
</feature>
<evidence type="ECO:0000259" key="8">
    <source>
        <dbReference type="Pfam" id="PF23097"/>
    </source>
</evidence>
<dbReference type="Pfam" id="PF08159">
    <property type="entry name" value="NUC153"/>
    <property type="match status" value="1"/>
</dbReference>
<dbReference type="InterPro" id="IPR036322">
    <property type="entry name" value="WD40_repeat_dom_sf"/>
</dbReference>
<dbReference type="Pfam" id="PF23097">
    <property type="entry name" value="NOL10_2nd"/>
    <property type="match status" value="1"/>
</dbReference>
<comment type="subcellular location">
    <subcellularLocation>
        <location evidence="1">Nucleus</location>
        <location evidence="1">Nucleolus</location>
    </subcellularLocation>
</comment>
<name>A0A6J8B8G0_MYTCO</name>
<dbReference type="InterPro" id="IPR056550">
    <property type="entry name" value="NOL10_2nd"/>
</dbReference>
<sequence>MQVSNPNNVKIYNLSAGKSLPQWLSDRRKRSLQKQDVDLQRRIELLQDFEMPTVSHCVRVTNDGQYICAAGTYKPKVRCYDVSQMSLKFERGLDSDVVKFQFLSDDYSKIVFLQNDRYIELHSQNGRYYRLRIPKYGRDMAYHTASCDLYVAGVSSEIYRLNLEQGRFLNPLSTNSSEVNCCELNPVHHLLACGTNTGHVECFDPRVRSRVGILDTVLHQHVEDLGASVVPTVTALKFRDALTMAVGTSTGHVLLYDLRSDKPVLIKDHQYELPIKSIEFHDSLDLVMSMDSKILKLWNRNNGKAYTAIEPGTDLNDLCVVPGSGLLFMATEAPKVLTYYIPSIGTAPKWCSFLDNLTEELEESSETQVYDDYKFLTRRELEDLGLSHLIGSNLLRAYMHGFFIDMRLYHKAKSIAEPFAYEKYRKNKIREKIEEERENRVRLKKLPKVNPDFARKLMEAKEEAAAGNKKKMKKTPDIMEDSRFSAMFKDTDFHIDTTSEEFRLLNPVVSKLDKSKKKKAVIEQQFDEIEKEDDHDSYDDSSSDDEHTWTQEVKKQHKLLRQEDRDREREKRLKFYEIKEGQSFKSLEDKNRKKELKQTLAERLEKVEDTTVVSGTGAFGNKEMTFKFKKSQKELKRQEEYQAHRRERKQVRRSAGEITKELKQKPKYWMGKRVK</sequence>
<evidence type="ECO:0000313" key="11">
    <source>
        <dbReference type="Proteomes" id="UP000507470"/>
    </source>
</evidence>
<feature type="domain" description="NUC153" evidence="7">
    <location>
        <begin position="481"/>
        <end position="508"/>
    </location>
</feature>
<reference evidence="10 11" key="1">
    <citation type="submission" date="2020-06" db="EMBL/GenBank/DDBJ databases">
        <authorList>
            <person name="Li R."/>
            <person name="Bekaert M."/>
        </authorList>
    </citation>
    <scope>NUCLEOTIDE SEQUENCE [LARGE SCALE GENOMIC DNA]</scope>
    <source>
        <strain evidence="11">wild</strain>
    </source>
</reference>
<feature type="region of interest" description="Disordered" evidence="6">
    <location>
        <begin position="640"/>
        <end position="660"/>
    </location>
</feature>
<dbReference type="PANTHER" id="PTHR14927">
    <property type="entry name" value="NUCLEOLAR PROTEIN 10"/>
    <property type="match status" value="1"/>
</dbReference>
<keyword evidence="11" id="KW-1185">Reference proteome</keyword>
<dbReference type="PANTHER" id="PTHR14927:SF0">
    <property type="entry name" value="NUCLEOLAR PROTEIN 10"/>
    <property type="match status" value="1"/>
</dbReference>
<dbReference type="InterPro" id="IPR056551">
    <property type="entry name" value="Beta-prop_NOL10_N"/>
</dbReference>
<dbReference type="Proteomes" id="UP000507470">
    <property type="component" value="Unassembled WGS sequence"/>
</dbReference>